<evidence type="ECO:0000256" key="2">
    <source>
        <dbReference type="SAM" id="Phobius"/>
    </source>
</evidence>
<reference evidence="6" key="1">
    <citation type="submission" date="2016-04" db="UniProtKB">
        <authorList>
            <consortium name="WormBaseParasite"/>
        </authorList>
    </citation>
    <scope>IDENTIFICATION</scope>
</reference>
<evidence type="ECO:0000313" key="5">
    <source>
        <dbReference type="Proteomes" id="UP000267029"/>
    </source>
</evidence>
<dbReference type="EMBL" id="UXSR01005192">
    <property type="protein sequence ID" value="VDD79385.1"/>
    <property type="molecule type" value="Genomic_DNA"/>
</dbReference>
<dbReference type="Pfam" id="PF00149">
    <property type="entry name" value="Metallophos"/>
    <property type="match status" value="1"/>
</dbReference>
<dbReference type="EC" id="3.1.3.16" evidence="1"/>
<organism evidence="6">
    <name type="scientific">Mesocestoides corti</name>
    <name type="common">Flatworm</name>
    <dbReference type="NCBI Taxonomy" id="53468"/>
    <lineage>
        <taxon>Eukaryota</taxon>
        <taxon>Metazoa</taxon>
        <taxon>Spiralia</taxon>
        <taxon>Lophotrochozoa</taxon>
        <taxon>Platyhelminthes</taxon>
        <taxon>Cestoda</taxon>
        <taxon>Eucestoda</taxon>
        <taxon>Cyclophyllidea</taxon>
        <taxon>Mesocestoididae</taxon>
        <taxon>Mesocestoides</taxon>
    </lineage>
</organism>
<dbReference type="WBParaSite" id="MCOS_0000538701-mRNA-1">
    <property type="protein sequence ID" value="MCOS_0000538701-mRNA-1"/>
    <property type="gene ID" value="MCOS_0000538701"/>
</dbReference>
<evidence type="ECO:0000256" key="1">
    <source>
        <dbReference type="RuleBase" id="RU004273"/>
    </source>
</evidence>
<dbReference type="AlphaFoldDB" id="A0A158QTW7"/>
<dbReference type="OrthoDB" id="1930084at2759"/>
<dbReference type="InterPro" id="IPR004843">
    <property type="entry name" value="Calcineurin-like_PHP"/>
</dbReference>
<feature type="transmembrane region" description="Helical" evidence="2">
    <location>
        <begin position="126"/>
        <end position="144"/>
    </location>
</feature>
<keyword evidence="2" id="KW-0812">Transmembrane</keyword>
<dbReference type="SMART" id="SM00156">
    <property type="entry name" value="PP2Ac"/>
    <property type="match status" value="1"/>
</dbReference>
<dbReference type="SUPFAM" id="SSF56300">
    <property type="entry name" value="Metallo-dependent phosphatases"/>
    <property type="match status" value="1"/>
</dbReference>
<dbReference type="PRINTS" id="PR00114">
    <property type="entry name" value="STPHPHTASE"/>
</dbReference>
<proteinExistence type="inferred from homology"/>
<dbReference type="GO" id="GO:0033192">
    <property type="term" value="F:calmodulin-dependent protein phosphatase activity"/>
    <property type="evidence" value="ECO:0007669"/>
    <property type="project" value="InterPro"/>
</dbReference>
<dbReference type="STRING" id="53468.A0A158QTW7"/>
<comment type="similarity">
    <text evidence="1">Belongs to the PPP phosphatase family.</text>
</comment>
<keyword evidence="2" id="KW-0472">Membrane</keyword>
<evidence type="ECO:0000313" key="4">
    <source>
        <dbReference type="EMBL" id="VDD79385.1"/>
    </source>
</evidence>
<dbReference type="PROSITE" id="PS00125">
    <property type="entry name" value="SER_THR_PHOSPHATASE"/>
    <property type="match status" value="1"/>
</dbReference>
<dbReference type="InterPro" id="IPR043360">
    <property type="entry name" value="PP2B"/>
</dbReference>
<evidence type="ECO:0000259" key="3">
    <source>
        <dbReference type="PROSITE" id="PS00125"/>
    </source>
</evidence>
<protein>
    <recommendedName>
        <fullName evidence="1">Serine/threonine-protein phosphatase</fullName>
        <ecNumber evidence="1">3.1.3.16</ecNumber>
    </recommendedName>
</protein>
<keyword evidence="1" id="KW-0378">Hydrolase</keyword>
<name>A0A158QTW7_MESCO</name>
<dbReference type="PANTHER" id="PTHR45673">
    <property type="entry name" value="SERINE/THREONINE-PROTEIN PHOSPHATASE 2B CATALYTIC SUBUNIT 1-RELATED"/>
    <property type="match status" value="1"/>
</dbReference>
<evidence type="ECO:0000313" key="6">
    <source>
        <dbReference type="WBParaSite" id="MCOS_0000538701-mRNA-1"/>
    </source>
</evidence>
<keyword evidence="2" id="KW-1133">Transmembrane helix</keyword>
<dbReference type="InterPro" id="IPR029052">
    <property type="entry name" value="Metallo-depent_PP-like"/>
</dbReference>
<reference evidence="4 5" key="2">
    <citation type="submission" date="2018-10" db="EMBL/GenBank/DDBJ databases">
        <authorList>
            <consortium name="Pathogen Informatics"/>
        </authorList>
    </citation>
    <scope>NUCLEOTIDE SEQUENCE [LARGE SCALE GENOMIC DNA]</scope>
</reference>
<dbReference type="Proteomes" id="UP000267029">
    <property type="component" value="Unassembled WGS sequence"/>
</dbReference>
<accession>A0A158QTW7</accession>
<comment type="catalytic activity">
    <reaction evidence="1">
        <text>O-phospho-L-threonyl-[protein] + H2O = L-threonyl-[protein] + phosphate</text>
        <dbReference type="Rhea" id="RHEA:47004"/>
        <dbReference type="Rhea" id="RHEA-COMP:11060"/>
        <dbReference type="Rhea" id="RHEA-COMP:11605"/>
        <dbReference type="ChEBI" id="CHEBI:15377"/>
        <dbReference type="ChEBI" id="CHEBI:30013"/>
        <dbReference type="ChEBI" id="CHEBI:43474"/>
        <dbReference type="ChEBI" id="CHEBI:61977"/>
        <dbReference type="EC" id="3.1.3.16"/>
    </reaction>
</comment>
<dbReference type="GO" id="GO:0097720">
    <property type="term" value="P:calcineurin-mediated signaling"/>
    <property type="evidence" value="ECO:0007669"/>
    <property type="project" value="InterPro"/>
</dbReference>
<feature type="domain" description="Serine/threonine specific protein phosphatases" evidence="3">
    <location>
        <begin position="144"/>
        <end position="149"/>
    </location>
</feature>
<dbReference type="InterPro" id="IPR006186">
    <property type="entry name" value="Ser/Thr-sp_prot-phosphatase"/>
</dbReference>
<keyword evidence="5" id="KW-1185">Reference proteome</keyword>
<feature type="transmembrane region" description="Helical" evidence="2">
    <location>
        <begin position="174"/>
        <end position="194"/>
    </location>
</feature>
<gene>
    <name evidence="4" type="ORF">MCOS_LOCUS5388</name>
</gene>
<sequence>MCNHPHCRRLLLISSGTVPPPTQLLTIDDIFLKEDEPPQLEVLRTHLFGEGRLTEKAALKIIEETAAILKSENNLIELEAPITVCGDIHGQFYDLMKLLEVGGDPSATQYLFMGDYVDRGCFSMECVLYLFALKMTYPLTFFLLRGNHECRHLTEYFTFRQECELFSDLLNTTIAVNVCTLTHFVSALINLCAVKKKSRRFTTKR</sequence>
<dbReference type="Gene3D" id="3.60.21.10">
    <property type="match status" value="1"/>
</dbReference>